<evidence type="ECO:0000313" key="2">
    <source>
        <dbReference type="Proteomes" id="UP001595945"/>
    </source>
</evidence>
<reference evidence="1 2" key="1">
    <citation type="journal article" date="2019" name="Int. J. Syst. Evol. Microbiol.">
        <title>The Global Catalogue of Microorganisms (GCM) 10K type strain sequencing project: providing services to taxonomists for standard genome sequencing and annotation.</title>
        <authorList>
            <consortium name="The Broad Institute Genomics Platform"/>
            <consortium name="The Broad Institute Genome Sequencing Center for Infectious Disease"/>
            <person name="Wu L."/>
            <person name="Ma J."/>
        </authorList>
    </citation>
    <scope>NUCLEOTIDE SEQUENCE [LARGE SCALE GENOMIC DNA]</scope>
    <source>
        <strain evidence="1 2">XZYJ18</strain>
    </source>
</reference>
<proteinExistence type="predicted"/>
<evidence type="ECO:0000313" key="1">
    <source>
        <dbReference type="EMBL" id="MFC4826835.1"/>
    </source>
</evidence>
<protein>
    <submittedName>
        <fullName evidence="1">Uncharacterized protein</fullName>
    </submittedName>
</protein>
<dbReference type="Proteomes" id="UP001595945">
    <property type="component" value="Unassembled WGS sequence"/>
</dbReference>
<dbReference type="EMBL" id="JBHSHT010000003">
    <property type="protein sequence ID" value="MFC4826835.1"/>
    <property type="molecule type" value="Genomic_DNA"/>
</dbReference>
<accession>A0ABD5Q811</accession>
<dbReference type="GeneID" id="73047975"/>
<organism evidence="1 2">
    <name type="scientific">Halorussus aquaticus</name>
    <dbReference type="NCBI Taxonomy" id="2953748"/>
    <lineage>
        <taxon>Archaea</taxon>
        <taxon>Methanobacteriati</taxon>
        <taxon>Methanobacteriota</taxon>
        <taxon>Stenosarchaea group</taxon>
        <taxon>Halobacteria</taxon>
        <taxon>Halobacteriales</taxon>
        <taxon>Haladaptataceae</taxon>
        <taxon>Halorussus</taxon>
    </lineage>
</organism>
<gene>
    <name evidence="1" type="ORF">ACFO9K_21510</name>
</gene>
<comment type="caution">
    <text evidence="1">The sequence shown here is derived from an EMBL/GenBank/DDBJ whole genome shotgun (WGS) entry which is preliminary data.</text>
</comment>
<dbReference type="AlphaFoldDB" id="A0ABD5Q811"/>
<keyword evidence="2" id="KW-1185">Reference proteome</keyword>
<name>A0ABD5Q811_9EURY</name>
<sequence>MKEYLRKDLDFHAVALLSDGIDWELWVRPRHQPLPEDAEPYSYISLRKPIGDVKARNLENESYHPHDVRGKIDNSTFENFTASALNEVLQSEFDLDPVIVGNE</sequence>
<dbReference type="RefSeq" id="WP_254270791.1">
    <property type="nucleotide sequence ID" value="NZ_CP100403.1"/>
</dbReference>